<dbReference type="STRING" id="1122206.SAMN02745753_02734"/>
<evidence type="ECO:0000259" key="1">
    <source>
        <dbReference type="Pfam" id="PF08751"/>
    </source>
</evidence>
<organism evidence="2 3">
    <name type="scientific">Marinomonas polaris DSM 16579</name>
    <dbReference type="NCBI Taxonomy" id="1122206"/>
    <lineage>
        <taxon>Bacteria</taxon>
        <taxon>Pseudomonadati</taxon>
        <taxon>Pseudomonadota</taxon>
        <taxon>Gammaproteobacteria</taxon>
        <taxon>Oceanospirillales</taxon>
        <taxon>Oceanospirillaceae</taxon>
        <taxon>Marinomonas</taxon>
    </lineage>
</organism>
<proteinExistence type="predicted"/>
<dbReference type="NCBIfam" id="NF041492">
    <property type="entry name" value="MobF"/>
    <property type="match status" value="1"/>
</dbReference>
<name>A0A1M5EZH7_9GAMM</name>
<evidence type="ECO:0000313" key="2">
    <source>
        <dbReference type="EMBL" id="SHF84412.1"/>
    </source>
</evidence>
<sequence length="856" mass="97193">MMTIKLISASSKQGESYLDYLEEDNYYASETENGGVLAGSGALLLKKKQLLGKESFERIFKPLLGKKNQRIGWDVTFSDPKSVSVLTARADLELRNKIHDAREKSVKEAIEFLEKHAGYTRRGHNGYEQEAVTGFIAVLYEHSTSRDQDPQFHTHCLIKNGAFRFDGSFGTLESNHLYKWQKATGAVYRAALARRMQDLGFSIERTECKPEFEIEGIPRSVCEHFSKRKKVIREKLFSVGVRTTASKIGSKIVMMTRKKKQNITDRPALFQRWQNEMDELNFRDEHVRLIQKKSVEISSEPMPLNSIVKLLTEKISVFRLQDLYAAIAVEAQFYHAEIKEIESAVQYLLAEQSIIELGIDNKRNRLYTTTEILSLEKELLEYAQKLQSKNYYQLSESKIVSALEVQCVQQGYSLSDEQIEAVHGVCQSNLDILQGAAGAGKSSSMSSMKLAYETAGFRVIGATISRQASLQLENETGIQSGTLAKLLVDIETKKISLSNTVLVIDEAGLVSTHDLVTLFKAVDNANGKLVLVGEQQQLSAITHDGSLRFLSQQRGCTRIETIRRQRELWARQAVMDLREGNSLKALLVHQERGLLHFSDSSEKSREKLIDKWLGYKNENPSKQSLILAYRWSDVKLLNKDVRKSYQEMGVVGLENLEADCIIGKHEMTLSFSTGDRVRFSKNDYSRNLTNGEIGTIVNIKKFSDDIRFTVELDSNREVSFYQSEYSDEDSRLFLVHAYASTIYSSQGRTIDGDTFVYYTSGVDRSASYVAGSRHKDQCHWFINREELDWLSGSLEQDEYSNDSIRLATLAEQMSKNNKPIMAIEFLEEIKLETAKTLKSAFKEVPDLSLFIHERGL</sequence>
<dbReference type="AlphaFoldDB" id="A0A1M5EZH7"/>
<dbReference type="Gene3D" id="3.40.50.300">
    <property type="entry name" value="P-loop containing nucleotide triphosphate hydrolases"/>
    <property type="match status" value="2"/>
</dbReference>
<dbReference type="SUPFAM" id="SSF55464">
    <property type="entry name" value="Origin of replication-binding domain, RBD-like"/>
    <property type="match status" value="1"/>
</dbReference>
<keyword evidence="3" id="KW-1185">Reference proteome</keyword>
<dbReference type="RefSeq" id="WP_072840247.1">
    <property type="nucleotide sequence ID" value="NZ_FQVF01000012.1"/>
</dbReference>
<dbReference type="Proteomes" id="UP000184517">
    <property type="component" value="Unassembled WGS sequence"/>
</dbReference>
<dbReference type="Pfam" id="PF08751">
    <property type="entry name" value="TrwC"/>
    <property type="match status" value="1"/>
</dbReference>
<dbReference type="Pfam" id="PF13604">
    <property type="entry name" value="AAA_30"/>
    <property type="match status" value="1"/>
</dbReference>
<evidence type="ECO:0000313" key="3">
    <source>
        <dbReference type="Proteomes" id="UP000184517"/>
    </source>
</evidence>
<dbReference type="OrthoDB" id="1634048at2"/>
<dbReference type="SUPFAM" id="SSF52540">
    <property type="entry name" value="P-loop containing nucleoside triphosphate hydrolases"/>
    <property type="match status" value="2"/>
</dbReference>
<feature type="domain" description="TrwC relaxase" evidence="1">
    <location>
        <begin position="12"/>
        <end position="279"/>
    </location>
</feature>
<dbReference type="EMBL" id="FQVF01000012">
    <property type="protein sequence ID" value="SHF84412.1"/>
    <property type="molecule type" value="Genomic_DNA"/>
</dbReference>
<dbReference type="InterPro" id="IPR014862">
    <property type="entry name" value="TrwC"/>
</dbReference>
<accession>A0A1M5EZH7</accession>
<protein>
    <submittedName>
        <fullName evidence="2">Conjugative relaxase domain-containing protein, TrwC/TraI family</fullName>
    </submittedName>
</protein>
<gene>
    <name evidence="2" type="ORF">SAMN02745753_02734</name>
</gene>
<dbReference type="InterPro" id="IPR014059">
    <property type="entry name" value="TraI/TrwC_relax"/>
</dbReference>
<dbReference type="Gene3D" id="2.30.30.940">
    <property type="match status" value="1"/>
</dbReference>
<dbReference type="InterPro" id="IPR027417">
    <property type="entry name" value="P-loop_NTPase"/>
</dbReference>
<dbReference type="NCBIfam" id="TIGR02686">
    <property type="entry name" value="relax_trwC"/>
    <property type="match status" value="1"/>
</dbReference>
<reference evidence="3" key="1">
    <citation type="submission" date="2016-11" db="EMBL/GenBank/DDBJ databases">
        <authorList>
            <person name="Varghese N."/>
            <person name="Submissions S."/>
        </authorList>
    </citation>
    <scope>NUCLEOTIDE SEQUENCE [LARGE SCALE GENOMIC DNA]</scope>
    <source>
        <strain evidence="3">DSM 16579</strain>
    </source>
</reference>